<evidence type="ECO:0000256" key="3">
    <source>
        <dbReference type="ARBA" id="ARBA00022679"/>
    </source>
</evidence>
<dbReference type="GO" id="GO:0004674">
    <property type="term" value="F:protein serine/threonine kinase activity"/>
    <property type="evidence" value="ECO:0007669"/>
    <property type="project" value="UniProtKB-KW"/>
</dbReference>
<dbReference type="RefSeq" id="WP_051576881.1">
    <property type="nucleotide sequence ID" value="NZ_JACKVC010000034.1"/>
</dbReference>
<dbReference type="Gene3D" id="3.30.200.20">
    <property type="entry name" value="Phosphorylase Kinase, domain 1"/>
    <property type="match status" value="1"/>
</dbReference>
<evidence type="ECO:0000256" key="6">
    <source>
        <dbReference type="ARBA" id="ARBA00022840"/>
    </source>
</evidence>
<dbReference type="Proteomes" id="UP001141659">
    <property type="component" value="Unassembled WGS sequence"/>
</dbReference>
<reference evidence="9" key="1">
    <citation type="submission" date="2020-07" db="EMBL/GenBank/DDBJ databases">
        <authorList>
            <person name="Pettersson B.M.F."/>
            <person name="Behra P.R.K."/>
            <person name="Ramesh M."/>
            <person name="Das S."/>
            <person name="Dasgupta S."/>
            <person name="Kirsebom L.A."/>
        </authorList>
    </citation>
    <scope>NUCLEOTIDE SEQUENCE</scope>
    <source>
        <strain evidence="9">DSM 44242</strain>
    </source>
</reference>
<name>A0AAW5TG64_9MYCO</name>
<dbReference type="Gene3D" id="1.10.510.10">
    <property type="entry name" value="Transferase(Phosphotransferase) domain 1"/>
    <property type="match status" value="1"/>
</dbReference>
<dbReference type="PANTHER" id="PTHR43289">
    <property type="entry name" value="MITOGEN-ACTIVATED PROTEIN KINASE KINASE KINASE 20-RELATED"/>
    <property type="match status" value="1"/>
</dbReference>
<organism evidence="9 10">
    <name type="scientific">Mycolicibacterium porcinum</name>
    <dbReference type="NCBI Taxonomy" id="39693"/>
    <lineage>
        <taxon>Bacteria</taxon>
        <taxon>Bacillati</taxon>
        <taxon>Actinomycetota</taxon>
        <taxon>Actinomycetes</taxon>
        <taxon>Mycobacteriales</taxon>
        <taxon>Mycobacteriaceae</taxon>
        <taxon>Mycolicibacterium</taxon>
    </lineage>
</organism>
<evidence type="ECO:0000256" key="2">
    <source>
        <dbReference type="ARBA" id="ARBA00022527"/>
    </source>
</evidence>
<keyword evidence="4" id="KW-0547">Nucleotide-binding</keyword>
<accession>A0AAW5TG64</accession>
<dbReference type="InterPro" id="IPR011009">
    <property type="entry name" value="Kinase-like_dom_sf"/>
</dbReference>
<keyword evidence="5 9" id="KW-0418">Kinase</keyword>
<dbReference type="EC" id="2.7.11.1" evidence="1"/>
<evidence type="ECO:0000313" key="9">
    <source>
        <dbReference type="EMBL" id="MCV7392818.1"/>
    </source>
</evidence>
<keyword evidence="3" id="KW-0808">Transferase</keyword>
<dbReference type="GO" id="GO:0005524">
    <property type="term" value="F:ATP binding"/>
    <property type="evidence" value="ECO:0007669"/>
    <property type="project" value="UniProtKB-KW"/>
</dbReference>
<feature type="region of interest" description="Disordered" evidence="7">
    <location>
        <begin position="502"/>
        <end position="570"/>
    </location>
</feature>
<dbReference type="InterPro" id="IPR000719">
    <property type="entry name" value="Prot_kinase_dom"/>
</dbReference>
<dbReference type="SMART" id="SM00219">
    <property type="entry name" value="TyrKc"/>
    <property type="match status" value="1"/>
</dbReference>
<feature type="compositionally biased region" description="Pro residues" evidence="7">
    <location>
        <begin position="516"/>
        <end position="570"/>
    </location>
</feature>
<proteinExistence type="predicted"/>
<dbReference type="PANTHER" id="PTHR43289:SF6">
    <property type="entry name" value="SERINE_THREONINE-PROTEIN KINASE NEKL-3"/>
    <property type="match status" value="1"/>
</dbReference>
<keyword evidence="6" id="KW-0067">ATP-binding</keyword>
<dbReference type="PROSITE" id="PS00109">
    <property type="entry name" value="PROTEIN_KINASE_TYR"/>
    <property type="match status" value="1"/>
</dbReference>
<dbReference type="InterPro" id="IPR008266">
    <property type="entry name" value="Tyr_kinase_AS"/>
</dbReference>
<sequence length="570" mass="59089">MPLNVGEAFSMFRIVRSLGSGETGEVYLAQHPRRRRREALTVLPEDWSAEPGYRERFDREADLAAALWHPSIAKVCGHGEHDGRLWMSSEFVDGADLAGLLDQRYPEGLPREQVVRIVIAVAEALDYAHKHGLPHRDVRPGNIVLTDVDGEAEPRGVLVGLGIARNLGAADNPGYGAPEQLVGQDVDGGADQYALACTAYHLLTGTQLFAHPNPAVVVSRHVNSKPPALADIRPELADLDPAFAKALAKSPADRFASCGAFAHALADETPMPALTLTSTPAAPVFGEQPSGFRLPELPSWAPAAAIAAAGVVVGIGVWQLWPAADAAASEQPNSSPVTAIASVTNAAVTPPLPAVPVLDGLYRLDYDNPGATLNGNPWPAAGNQVAGYWWAFRSACTPSGCVATSTRMDGTNHAVAYTEGGGMTAVFRFVNNSWQGDPGHGTLPCEAPNVGQQAMDTALALTPQPDGVLAGAQTTTIQSNECGLQGAVITVPVHATRLDEVPPGSPIADPFAVAGPVPPAPQLPPPLPPGPAVPPPPAPPVPAPPAIGPIVPNPGPPAGIMPQAPPPPPA</sequence>
<evidence type="ECO:0000256" key="4">
    <source>
        <dbReference type="ARBA" id="ARBA00022741"/>
    </source>
</evidence>
<evidence type="ECO:0000259" key="8">
    <source>
        <dbReference type="PROSITE" id="PS50011"/>
    </source>
</evidence>
<feature type="domain" description="Protein kinase" evidence="8">
    <location>
        <begin position="12"/>
        <end position="266"/>
    </location>
</feature>
<dbReference type="AlphaFoldDB" id="A0AAW5TG64"/>
<dbReference type="EMBL" id="JACKVC010000034">
    <property type="protein sequence ID" value="MCV7392818.1"/>
    <property type="molecule type" value="Genomic_DNA"/>
</dbReference>
<keyword evidence="2 9" id="KW-0723">Serine/threonine-protein kinase</keyword>
<dbReference type="Pfam" id="PF00069">
    <property type="entry name" value="Pkinase"/>
    <property type="match status" value="1"/>
</dbReference>
<dbReference type="CDD" id="cd14014">
    <property type="entry name" value="STKc_PknB_like"/>
    <property type="match status" value="1"/>
</dbReference>
<comment type="caution">
    <text evidence="9">The sequence shown here is derived from an EMBL/GenBank/DDBJ whole genome shotgun (WGS) entry which is preliminary data.</text>
</comment>
<gene>
    <name evidence="9" type="ORF">H5P34_32695</name>
</gene>
<evidence type="ECO:0000256" key="1">
    <source>
        <dbReference type="ARBA" id="ARBA00012513"/>
    </source>
</evidence>
<dbReference type="InterPro" id="IPR020635">
    <property type="entry name" value="Tyr_kinase_cat_dom"/>
</dbReference>
<reference evidence="9" key="2">
    <citation type="journal article" date="2022" name="BMC Genomics">
        <title>Comparative genome analysis of mycobacteria focusing on tRNA and non-coding RNA.</title>
        <authorList>
            <person name="Behra P.R.K."/>
            <person name="Pettersson B.M.F."/>
            <person name="Ramesh M."/>
            <person name="Das S."/>
            <person name="Dasgupta S."/>
            <person name="Kirsebom L.A."/>
        </authorList>
    </citation>
    <scope>NUCLEOTIDE SEQUENCE</scope>
    <source>
        <strain evidence="9">DSM 44242</strain>
    </source>
</reference>
<evidence type="ECO:0000256" key="7">
    <source>
        <dbReference type="SAM" id="MobiDB-lite"/>
    </source>
</evidence>
<dbReference type="SUPFAM" id="SSF56112">
    <property type="entry name" value="Protein kinase-like (PK-like)"/>
    <property type="match status" value="1"/>
</dbReference>
<evidence type="ECO:0000256" key="5">
    <source>
        <dbReference type="ARBA" id="ARBA00022777"/>
    </source>
</evidence>
<dbReference type="GO" id="GO:0004713">
    <property type="term" value="F:protein tyrosine kinase activity"/>
    <property type="evidence" value="ECO:0007669"/>
    <property type="project" value="InterPro"/>
</dbReference>
<evidence type="ECO:0000313" key="10">
    <source>
        <dbReference type="Proteomes" id="UP001141659"/>
    </source>
</evidence>
<protein>
    <recommendedName>
        <fullName evidence="1">non-specific serine/threonine protein kinase</fullName>
        <ecNumber evidence="1">2.7.11.1</ecNumber>
    </recommendedName>
</protein>
<dbReference type="PROSITE" id="PS50011">
    <property type="entry name" value="PROTEIN_KINASE_DOM"/>
    <property type="match status" value="1"/>
</dbReference>